<dbReference type="AlphaFoldDB" id="A0AAD5QWD1"/>
<name>A0AAD5QWD1_PARTN</name>
<protein>
    <submittedName>
        <fullName evidence="1">Uncharacterized protein</fullName>
    </submittedName>
</protein>
<dbReference type="EMBL" id="JAHQIW010004825">
    <property type="protein sequence ID" value="KAJ1363882.1"/>
    <property type="molecule type" value="Genomic_DNA"/>
</dbReference>
<comment type="caution">
    <text evidence="1">The sequence shown here is derived from an EMBL/GenBank/DDBJ whole genome shotgun (WGS) entry which is preliminary data.</text>
</comment>
<gene>
    <name evidence="1" type="ORF">KIN20_023841</name>
</gene>
<dbReference type="Proteomes" id="UP001196413">
    <property type="component" value="Unassembled WGS sequence"/>
</dbReference>
<proteinExistence type="predicted"/>
<sequence length="562" mass="61947">MAKSVDVLKELFRISVTCFTPIVQISNDASIDFDLTSFFPLPIDNLCLRVTLREVDEHVHSQRKNPAYDVVFSESDYVCRVVTLNKPSSSTSASSSTTLSNTKELLLNCSNQLVHPGQNKVTVTGATTARGCFILHTVEAVLFNGVVSIDISCSTLRRLVTIFVQSMPNMLWIDDSKDLLAGVAQRVHVTIESATSVCPSKLEVYAEPFESVEFMSSPETWSPKISVDIPLLEAGARHTFELVLCLLMDAGLTSSPAVRKAKLCFDWLGRIWSLELSFVALLIMTSSTSMLENKTLFELEVARAIGHAEEWIVVIENAVIEAVDPSAPEGSPSQLGKLINHELEELVPNVVSSLVWVLPVCSEFPISHKLSIDYRVKPTKEYLSDDHGRITDRLYSYRETFDLHVPRVAYELCAQMLSHQPGAQLCRAGAACDLVISLRSMIPYVELLYIVLDADEKLWTLSERAKVLQVKESGLGQIAFSVVPCSAGFLPYPSISVYSCKNIGPRVSDSWTEGVDIVPGIQLLSFLRTGGKQIRVLSASQTGSESVTSKKGLKHKLGKLFD</sequence>
<reference evidence="1" key="1">
    <citation type="submission" date="2021-06" db="EMBL/GenBank/DDBJ databases">
        <title>Parelaphostrongylus tenuis whole genome reference sequence.</title>
        <authorList>
            <person name="Garwood T.J."/>
            <person name="Larsen P.A."/>
            <person name="Fountain-Jones N.M."/>
            <person name="Garbe J.R."/>
            <person name="Macchietto M.G."/>
            <person name="Kania S.A."/>
            <person name="Gerhold R.W."/>
            <person name="Richards J.E."/>
            <person name="Wolf T.M."/>
        </authorList>
    </citation>
    <scope>NUCLEOTIDE SEQUENCE</scope>
    <source>
        <strain evidence="1">MNPRO001-30</strain>
        <tissue evidence="1">Meninges</tissue>
    </source>
</reference>
<organism evidence="1 2">
    <name type="scientific">Parelaphostrongylus tenuis</name>
    <name type="common">Meningeal worm</name>
    <dbReference type="NCBI Taxonomy" id="148309"/>
    <lineage>
        <taxon>Eukaryota</taxon>
        <taxon>Metazoa</taxon>
        <taxon>Ecdysozoa</taxon>
        <taxon>Nematoda</taxon>
        <taxon>Chromadorea</taxon>
        <taxon>Rhabditida</taxon>
        <taxon>Rhabditina</taxon>
        <taxon>Rhabditomorpha</taxon>
        <taxon>Strongyloidea</taxon>
        <taxon>Metastrongylidae</taxon>
        <taxon>Parelaphostrongylus</taxon>
    </lineage>
</organism>
<accession>A0AAD5QWD1</accession>
<evidence type="ECO:0000313" key="1">
    <source>
        <dbReference type="EMBL" id="KAJ1363882.1"/>
    </source>
</evidence>
<evidence type="ECO:0000313" key="2">
    <source>
        <dbReference type="Proteomes" id="UP001196413"/>
    </source>
</evidence>
<keyword evidence="2" id="KW-1185">Reference proteome</keyword>